<keyword evidence="4" id="KW-1185">Reference proteome</keyword>
<evidence type="ECO:0000259" key="2">
    <source>
        <dbReference type="Pfam" id="PF21320"/>
    </source>
</evidence>
<name>A0A9X3S8Q5_9ACTN</name>
<proteinExistence type="predicted"/>
<comment type="caution">
    <text evidence="3">The sequence shown here is derived from an EMBL/GenBank/DDBJ whole genome shotgun (WGS) entry which is preliminary data.</text>
</comment>
<dbReference type="GO" id="GO:0008168">
    <property type="term" value="F:methyltransferase activity"/>
    <property type="evidence" value="ECO:0007669"/>
    <property type="project" value="UniProtKB-KW"/>
</dbReference>
<accession>A0A9X3S8Q5</accession>
<dbReference type="InterPro" id="IPR053173">
    <property type="entry name" value="SAM-binding_MTase"/>
</dbReference>
<dbReference type="GO" id="GO:0032259">
    <property type="term" value="P:methylation"/>
    <property type="evidence" value="ECO:0007669"/>
    <property type="project" value="UniProtKB-KW"/>
</dbReference>
<dbReference type="PANTHER" id="PTHR45128">
    <property type="entry name" value="METHYLTRANSFERASE TYPE 11"/>
    <property type="match status" value="1"/>
</dbReference>
<evidence type="ECO:0000313" key="4">
    <source>
        <dbReference type="Proteomes" id="UP001147653"/>
    </source>
</evidence>
<dbReference type="CDD" id="cd02440">
    <property type="entry name" value="AdoMet_MTases"/>
    <property type="match status" value="1"/>
</dbReference>
<gene>
    <name evidence="3" type="ORF">OJ997_19450</name>
</gene>
<dbReference type="RefSeq" id="WP_270026862.1">
    <property type="nucleotide sequence ID" value="NZ_JAPDDP010000036.1"/>
</dbReference>
<dbReference type="PANTHER" id="PTHR45128:SF2">
    <property type="entry name" value="METHYLTRANSFERASE DOMAIN-CONTAINING PROTEIN"/>
    <property type="match status" value="1"/>
</dbReference>
<dbReference type="InterPro" id="IPR025714">
    <property type="entry name" value="Methyltranfer_dom"/>
</dbReference>
<feature type="domain" description="Methyltransferase" evidence="1">
    <location>
        <begin position="172"/>
        <end position="274"/>
    </location>
</feature>
<dbReference type="EMBL" id="JAPDDP010000036">
    <property type="protein sequence ID" value="MDA0182494.1"/>
    <property type="molecule type" value="Genomic_DNA"/>
</dbReference>
<dbReference type="SUPFAM" id="SSF46785">
    <property type="entry name" value="Winged helix' DNA-binding domain"/>
    <property type="match status" value="1"/>
</dbReference>
<reference evidence="3" key="1">
    <citation type="submission" date="2022-10" db="EMBL/GenBank/DDBJ databases">
        <title>The WGS of Solirubrobacter phytolaccae KCTC 29190.</title>
        <authorList>
            <person name="Jiang Z."/>
        </authorList>
    </citation>
    <scope>NUCLEOTIDE SEQUENCE</scope>
    <source>
        <strain evidence="3">KCTC 29190</strain>
    </source>
</reference>
<dbReference type="InterPro" id="IPR048711">
    <property type="entry name" value="WHD_Rv2258c"/>
</dbReference>
<dbReference type="Pfam" id="PF13847">
    <property type="entry name" value="Methyltransf_31"/>
    <property type="match status" value="1"/>
</dbReference>
<evidence type="ECO:0000259" key="1">
    <source>
        <dbReference type="Pfam" id="PF13847"/>
    </source>
</evidence>
<organism evidence="3 4">
    <name type="scientific">Solirubrobacter phytolaccae</name>
    <dbReference type="NCBI Taxonomy" id="1404360"/>
    <lineage>
        <taxon>Bacteria</taxon>
        <taxon>Bacillati</taxon>
        <taxon>Actinomycetota</taxon>
        <taxon>Thermoleophilia</taxon>
        <taxon>Solirubrobacterales</taxon>
        <taxon>Solirubrobacteraceae</taxon>
        <taxon>Solirubrobacter</taxon>
    </lineage>
</organism>
<feature type="domain" description="S-adenosylmethionine-dependent methyltransferase Rv2258c-like winged HTH" evidence="2">
    <location>
        <begin position="28"/>
        <end position="95"/>
    </location>
</feature>
<dbReference type="Gene3D" id="3.40.50.150">
    <property type="entry name" value="Vaccinia Virus protein VP39"/>
    <property type="match status" value="1"/>
</dbReference>
<keyword evidence="3" id="KW-0808">Transferase</keyword>
<dbReference type="InterPro" id="IPR036388">
    <property type="entry name" value="WH-like_DNA-bd_sf"/>
</dbReference>
<dbReference type="Pfam" id="PF21320">
    <property type="entry name" value="WHD_Rv2258c"/>
    <property type="match status" value="1"/>
</dbReference>
<protein>
    <submittedName>
        <fullName evidence="3">Class I SAM-dependent methyltransferase</fullName>
    </submittedName>
</protein>
<dbReference type="InterPro" id="IPR036390">
    <property type="entry name" value="WH_DNA-bd_sf"/>
</dbReference>
<keyword evidence="3" id="KW-0489">Methyltransferase</keyword>
<dbReference type="SUPFAM" id="SSF53335">
    <property type="entry name" value="S-adenosyl-L-methionine-dependent methyltransferases"/>
    <property type="match status" value="1"/>
</dbReference>
<dbReference type="Proteomes" id="UP001147653">
    <property type="component" value="Unassembled WGS sequence"/>
</dbReference>
<evidence type="ECO:0000313" key="3">
    <source>
        <dbReference type="EMBL" id="MDA0182494.1"/>
    </source>
</evidence>
<sequence length="348" mass="37468">MTTQTIDEAKVQDFVFQAVGELGATLNAALVVIGDRLGLYKAMAGAGALTPRELADRTETNERYVREWLNAQAAGGYVTYADGRYTLPAEHAVALADENSPVFLQGAFQLMCAAVRDEPKITEAFKSGAGVGWHQHDHDLFEGCERFFRPGYQHNLTQSWLPALTGVEEKLRKGARVADVGCGHGASTMIMADAYPESGFIGFDYHGASIQAANDKADGRASFAVATAQDFPGVGYDLVTTFDCLHDMGDPVSAASHIRNALAKDGTWLLVEPFAGDTVEENLNPVGRVYYAVSTLVCTPASLSQEVGLALGAQAGEARLRDVVTAAGFNHFRRVAETPFNLVFEVRR</sequence>
<dbReference type="Gene3D" id="1.10.10.10">
    <property type="entry name" value="Winged helix-like DNA-binding domain superfamily/Winged helix DNA-binding domain"/>
    <property type="match status" value="1"/>
</dbReference>
<dbReference type="AlphaFoldDB" id="A0A9X3S8Q5"/>
<dbReference type="InterPro" id="IPR029063">
    <property type="entry name" value="SAM-dependent_MTases_sf"/>
</dbReference>